<name>A0AAE3GDA1_9PSEU</name>
<dbReference type="InterPro" id="IPR025405">
    <property type="entry name" value="DUF4131"/>
</dbReference>
<feature type="transmembrane region" description="Helical" evidence="6">
    <location>
        <begin position="363"/>
        <end position="383"/>
    </location>
</feature>
<feature type="transmembrane region" description="Helical" evidence="6">
    <location>
        <begin position="403"/>
        <end position="424"/>
    </location>
</feature>
<gene>
    <name evidence="8" type="ORF">LX83_001981</name>
</gene>
<feature type="domain" description="Metallo-beta-lactamase" evidence="7">
    <location>
        <begin position="521"/>
        <end position="716"/>
    </location>
</feature>
<dbReference type="PANTHER" id="PTHR30619">
    <property type="entry name" value="DNA INTERNALIZATION/COMPETENCE PROTEIN COMEC/REC2"/>
    <property type="match status" value="1"/>
</dbReference>
<keyword evidence="9" id="KW-1185">Reference proteome</keyword>
<dbReference type="InterPro" id="IPR035681">
    <property type="entry name" value="ComA-like_MBL"/>
</dbReference>
<dbReference type="PANTHER" id="PTHR30619:SF1">
    <property type="entry name" value="RECOMBINATION PROTEIN 2"/>
    <property type="match status" value="1"/>
</dbReference>
<dbReference type="InterPro" id="IPR036866">
    <property type="entry name" value="RibonucZ/Hydroxyglut_hydro"/>
</dbReference>
<comment type="caution">
    <text evidence="8">The sequence shown here is derived from an EMBL/GenBank/DDBJ whole genome shotgun (WGS) entry which is preliminary data.</text>
</comment>
<evidence type="ECO:0000256" key="2">
    <source>
        <dbReference type="ARBA" id="ARBA00022475"/>
    </source>
</evidence>
<feature type="transmembrane region" description="Helical" evidence="6">
    <location>
        <begin position="460"/>
        <end position="477"/>
    </location>
</feature>
<dbReference type="RefSeq" id="WP_253770156.1">
    <property type="nucleotide sequence ID" value="NZ_JAMTCK010000004.1"/>
</dbReference>
<dbReference type="GO" id="GO:0005886">
    <property type="term" value="C:plasma membrane"/>
    <property type="evidence" value="ECO:0007669"/>
    <property type="project" value="UniProtKB-SubCell"/>
</dbReference>
<evidence type="ECO:0000256" key="5">
    <source>
        <dbReference type="ARBA" id="ARBA00023136"/>
    </source>
</evidence>
<organism evidence="8 9">
    <name type="scientific">Goodfellowiella coeruleoviolacea</name>
    <dbReference type="NCBI Taxonomy" id="334858"/>
    <lineage>
        <taxon>Bacteria</taxon>
        <taxon>Bacillati</taxon>
        <taxon>Actinomycetota</taxon>
        <taxon>Actinomycetes</taxon>
        <taxon>Pseudonocardiales</taxon>
        <taxon>Pseudonocardiaceae</taxon>
        <taxon>Goodfellowiella</taxon>
    </lineage>
</organism>
<evidence type="ECO:0000256" key="3">
    <source>
        <dbReference type="ARBA" id="ARBA00022692"/>
    </source>
</evidence>
<evidence type="ECO:0000256" key="1">
    <source>
        <dbReference type="ARBA" id="ARBA00004651"/>
    </source>
</evidence>
<dbReference type="InterPro" id="IPR004477">
    <property type="entry name" value="ComEC_N"/>
</dbReference>
<feature type="transmembrane region" description="Helical" evidence="6">
    <location>
        <begin position="264"/>
        <end position="282"/>
    </location>
</feature>
<feature type="transmembrane region" description="Helical" evidence="6">
    <location>
        <begin position="235"/>
        <end position="257"/>
    </location>
</feature>
<proteinExistence type="predicted"/>
<keyword evidence="5 6" id="KW-0472">Membrane</keyword>
<dbReference type="Pfam" id="PF13567">
    <property type="entry name" value="DUF4131"/>
    <property type="match status" value="1"/>
</dbReference>
<evidence type="ECO:0000313" key="9">
    <source>
        <dbReference type="Proteomes" id="UP001206128"/>
    </source>
</evidence>
<feature type="transmembrane region" description="Helical" evidence="6">
    <location>
        <begin position="484"/>
        <end position="502"/>
    </location>
</feature>
<dbReference type="InterPro" id="IPR052159">
    <property type="entry name" value="Competence_DNA_uptake"/>
</dbReference>
<keyword evidence="4 6" id="KW-1133">Transmembrane helix</keyword>
<keyword evidence="2" id="KW-1003">Cell membrane</keyword>
<protein>
    <submittedName>
        <fullName evidence="8">Competence protein ComEC</fullName>
    </submittedName>
</protein>
<reference evidence="8" key="1">
    <citation type="submission" date="2022-06" db="EMBL/GenBank/DDBJ databases">
        <title>Genomic Encyclopedia of Archaeal and Bacterial Type Strains, Phase II (KMG-II): from individual species to whole genera.</title>
        <authorList>
            <person name="Goeker M."/>
        </authorList>
    </citation>
    <scope>NUCLEOTIDE SEQUENCE</scope>
    <source>
        <strain evidence="8">DSM 43935</strain>
    </source>
</reference>
<dbReference type="Proteomes" id="UP001206128">
    <property type="component" value="Unassembled WGS sequence"/>
</dbReference>
<dbReference type="EMBL" id="JAMTCK010000004">
    <property type="protein sequence ID" value="MCP2165132.1"/>
    <property type="molecule type" value="Genomic_DNA"/>
</dbReference>
<feature type="transmembrane region" description="Helical" evidence="6">
    <location>
        <begin position="334"/>
        <end position="351"/>
    </location>
</feature>
<comment type="subcellular location">
    <subcellularLocation>
        <location evidence="1">Cell membrane</location>
        <topology evidence="1">Multi-pass membrane protein</topology>
    </subcellularLocation>
</comment>
<keyword evidence="3 6" id="KW-0812">Transmembrane</keyword>
<feature type="transmembrane region" description="Helical" evidence="6">
    <location>
        <begin position="45"/>
        <end position="65"/>
    </location>
</feature>
<dbReference type="CDD" id="cd07731">
    <property type="entry name" value="ComA-like_MBL-fold"/>
    <property type="match status" value="1"/>
</dbReference>
<evidence type="ECO:0000259" key="7">
    <source>
        <dbReference type="SMART" id="SM00849"/>
    </source>
</evidence>
<feature type="transmembrane region" description="Helical" evidence="6">
    <location>
        <begin position="288"/>
        <end position="304"/>
    </location>
</feature>
<evidence type="ECO:0000256" key="4">
    <source>
        <dbReference type="ARBA" id="ARBA00022989"/>
    </source>
</evidence>
<dbReference type="Pfam" id="PF00753">
    <property type="entry name" value="Lactamase_B"/>
    <property type="match status" value="1"/>
</dbReference>
<dbReference type="InterPro" id="IPR001279">
    <property type="entry name" value="Metallo-B-lactamas"/>
</dbReference>
<dbReference type="InterPro" id="IPR004797">
    <property type="entry name" value="Competence_ComEC/Rec2"/>
</dbReference>
<evidence type="ECO:0000256" key="6">
    <source>
        <dbReference type="SAM" id="Phobius"/>
    </source>
</evidence>
<dbReference type="Gene3D" id="3.60.15.10">
    <property type="entry name" value="Ribonuclease Z/Hydroxyacylglutathione hydrolase-like"/>
    <property type="match status" value="1"/>
</dbReference>
<dbReference type="NCBIfam" id="TIGR00360">
    <property type="entry name" value="ComEC_N-term"/>
    <property type="match status" value="1"/>
</dbReference>
<dbReference type="AlphaFoldDB" id="A0AAE3GDA1"/>
<dbReference type="SMART" id="SM00849">
    <property type="entry name" value="Lactamase_B"/>
    <property type="match status" value="1"/>
</dbReference>
<dbReference type="GO" id="GO:0030420">
    <property type="term" value="P:establishment of competence for transformation"/>
    <property type="evidence" value="ECO:0007669"/>
    <property type="project" value="InterPro"/>
</dbReference>
<sequence>MPAAVTVWLSALVGLLCGWPFAAGAGLLAAGLAGAALLRGWATRTAVVAALGAGLAAVVWIAVPAHRASVHPLRSLAEQNSPATVRVTLTERPRGVTAAGFGERRGGVDRVVVGAELRSAQVRGQRIERDGRVLLLAPAERWLDLLPGNEVTAVGTLAAPRGGDLTVAVLRVRGPPQQVAPAPAWQRAAESLRAGLRRACAVLAPEPAGLLPALTVGDTTGVPPQVTDEFRVAGLAHLTAVSGANLAIICGAVLLLLRLLRCGPRLSAALALLALAGFVVLAGPEPSVLRAAVMGAVGLLALALGRERSALPALATAVVVLVLHDPQLGVAPGFALSVLATAALVLLAPAWSARLRARGVPALLANAVVTPVAAALATAPLIAGLSGQISLVTVIANLVAGPVVAPATVLGVVAAAAAPLHLGIAQFAARLAEPEVNWLIWVGRHAAAVPNAAIGWPSGWGGGLLLLGVTATVVGLVRLPRLRALLAVVLAATLLLVLPTRLGSPGWPVSGWAAVGCDVGQGDAIALATADPGRAVLVDTGPEPVLLARCLRRLEVRTVPLVVLSHLHADHVGGLSAVLADHEVGAVAVGASREPRWAWDEVRGQAERAGVPLVELGAGQRLSWPGLVIEVLGPRQLVGGDESPVNNASLVLRATTPAGRVLLTGDVEVAAQQELLDSGVDLSADVLKVPHHGSRNSLPRFLAAVRPRVALISVGAGNRYGHPNQSIVDTLGEQGAMVLRTDRDGDSAVLASPAGLRVARLATAGAPP</sequence>
<evidence type="ECO:0000313" key="8">
    <source>
        <dbReference type="EMBL" id="MCP2165132.1"/>
    </source>
</evidence>
<dbReference type="NCBIfam" id="TIGR00361">
    <property type="entry name" value="ComEC_Rec2"/>
    <property type="match status" value="1"/>
</dbReference>
<dbReference type="Pfam" id="PF03772">
    <property type="entry name" value="Competence"/>
    <property type="match status" value="1"/>
</dbReference>
<accession>A0AAE3GDA1</accession>
<dbReference type="SUPFAM" id="SSF56281">
    <property type="entry name" value="Metallo-hydrolase/oxidoreductase"/>
    <property type="match status" value="1"/>
</dbReference>